<keyword evidence="1" id="KW-0472">Membrane</keyword>
<keyword evidence="1" id="KW-1133">Transmembrane helix</keyword>
<dbReference type="PANTHER" id="PTHR21180:SF32">
    <property type="entry name" value="ENDONUCLEASE_EXONUCLEASE_PHOSPHATASE FAMILY DOMAIN-CONTAINING PROTEIN 1"/>
    <property type="match status" value="1"/>
</dbReference>
<feature type="transmembrane region" description="Helical" evidence="1">
    <location>
        <begin position="16"/>
        <end position="34"/>
    </location>
</feature>
<organism evidence="2 3">
    <name type="scientific">Zhouia amylolytica</name>
    <dbReference type="NCBI Taxonomy" id="376730"/>
    <lineage>
        <taxon>Bacteria</taxon>
        <taxon>Pseudomonadati</taxon>
        <taxon>Bacteroidota</taxon>
        <taxon>Flavobacteriia</taxon>
        <taxon>Flavobacteriales</taxon>
        <taxon>Flavobacteriaceae</taxon>
        <taxon>Zhouia</taxon>
    </lineage>
</organism>
<reference evidence="2 3" key="1">
    <citation type="submission" date="2016-10" db="EMBL/GenBank/DDBJ databases">
        <authorList>
            <person name="de Groot N.N."/>
        </authorList>
    </citation>
    <scope>NUCLEOTIDE SEQUENCE [LARGE SCALE GENOMIC DNA]</scope>
    <source>
        <strain evidence="2 3">CGMCC 1.6114</strain>
    </source>
</reference>
<dbReference type="InterPro" id="IPR051675">
    <property type="entry name" value="Endo/Exo/Phosphatase_dom_1"/>
</dbReference>
<accession>A0A1I6TRA0</accession>
<evidence type="ECO:0000256" key="1">
    <source>
        <dbReference type="SAM" id="Phobius"/>
    </source>
</evidence>
<dbReference type="EMBL" id="FPAG01000006">
    <property type="protein sequence ID" value="SFS91783.1"/>
    <property type="molecule type" value="Genomic_DNA"/>
</dbReference>
<gene>
    <name evidence="2" type="ORF">SAMN04487906_2089</name>
</gene>
<dbReference type="PANTHER" id="PTHR21180">
    <property type="entry name" value="ENDONUCLEASE/EXONUCLEASE/PHOSPHATASE FAMILY DOMAIN-CONTAINING PROTEIN 1"/>
    <property type="match status" value="1"/>
</dbReference>
<keyword evidence="1" id="KW-0812">Transmembrane</keyword>
<dbReference type="Pfam" id="PF12836">
    <property type="entry name" value="HHH_3"/>
    <property type="match status" value="2"/>
</dbReference>
<dbReference type="Gene3D" id="1.10.150.280">
    <property type="entry name" value="AF1531-like domain"/>
    <property type="match status" value="2"/>
</dbReference>
<name>A0A1I6TRA0_9FLAO</name>
<dbReference type="SUPFAM" id="SSF47781">
    <property type="entry name" value="RuvA domain 2-like"/>
    <property type="match status" value="2"/>
</dbReference>
<dbReference type="GO" id="GO:0015628">
    <property type="term" value="P:protein secretion by the type II secretion system"/>
    <property type="evidence" value="ECO:0007669"/>
    <property type="project" value="TreeGrafter"/>
</dbReference>
<proteinExistence type="predicted"/>
<dbReference type="GO" id="GO:0015627">
    <property type="term" value="C:type II protein secretion system complex"/>
    <property type="evidence" value="ECO:0007669"/>
    <property type="project" value="TreeGrafter"/>
</dbReference>
<evidence type="ECO:0000313" key="3">
    <source>
        <dbReference type="Proteomes" id="UP000183209"/>
    </source>
</evidence>
<dbReference type="OrthoDB" id="981124at2"/>
<dbReference type="Proteomes" id="UP000183209">
    <property type="component" value="Unassembled WGS sequence"/>
</dbReference>
<sequence length="287" mass="32931">MKTASHFRLNKNQRNGMFFLILIILTLQGIYYFFSAGYMKGTSSNIPSESWSLYHDSLPIASPLNSGILYKYDPNYLDDYSGYVLGLDPEVLDRLYAYRATNAFVNSIEAFQEVTKVSDSAVLAIRSQLKFRQWNDTYRFRERQDIERPLRLTVQKQDLNAATPADLTRVHGVGAVFSKRIVKYRALLGGFVEEAQLYEVYGLDSLVVQRIIKAFEIDDLSGVRKININEASVKQLASNVYIDYDCARAIVAYRTKRGKIRDLKELTKIQGFPSEKINLIQVYLEIE</sequence>
<evidence type="ECO:0000313" key="2">
    <source>
        <dbReference type="EMBL" id="SFS91783.1"/>
    </source>
</evidence>
<dbReference type="AlphaFoldDB" id="A0A1I6TRA0"/>
<dbReference type="RefSeq" id="WP_074978706.1">
    <property type="nucleotide sequence ID" value="NZ_FPAG01000006.1"/>
</dbReference>
<dbReference type="InterPro" id="IPR010994">
    <property type="entry name" value="RuvA_2-like"/>
</dbReference>
<protein>
    <submittedName>
        <fullName evidence="2">DNA uptake protein ComE</fullName>
    </submittedName>
</protein>